<dbReference type="InterPro" id="IPR014044">
    <property type="entry name" value="CAP_dom"/>
</dbReference>
<dbReference type="PANTHER" id="PTHR31157:SF1">
    <property type="entry name" value="SCP DOMAIN-CONTAINING PROTEIN"/>
    <property type="match status" value="1"/>
</dbReference>
<evidence type="ECO:0000259" key="1">
    <source>
        <dbReference type="Pfam" id="PF00188"/>
    </source>
</evidence>
<organism evidence="2 3">
    <name type="scientific">Corynebacterium zhongnanshanii</name>
    <dbReference type="NCBI Taxonomy" id="2768834"/>
    <lineage>
        <taxon>Bacteria</taxon>
        <taxon>Bacillati</taxon>
        <taxon>Actinomycetota</taxon>
        <taxon>Actinomycetes</taxon>
        <taxon>Mycobacteriales</taxon>
        <taxon>Corynebacteriaceae</taxon>
        <taxon>Corynebacterium</taxon>
    </lineage>
</organism>
<protein>
    <submittedName>
        <fullName evidence="2">CAP domain-containing protein</fullName>
    </submittedName>
</protein>
<dbReference type="InterPro" id="IPR035940">
    <property type="entry name" value="CAP_sf"/>
</dbReference>
<proteinExistence type="predicted"/>
<dbReference type="Pfam" id="PF00188">
    <property type="entry name" value="CAP"/>
    <property type="match status" value="1"/>
</dbReference>
<evidence type="ECO:0000313" key="2">
    <source>
        <dbReference type="EMBL" id="KAB3522900.1"/>
    </source>
</evidence>
<dbReference type="EMBL" id="WBZJ01000001">
    <property type="protein sequence ID" value="KAB3522900.1"/>
    <property type="molecule type" value="Genomic_DNA"/>
</dbReference>
<comment type="caution">
    <text evidence="2">The sequence shown here is derived from an EMBL/GenBank/DDBJ whole genome shotgun (WGS) entry which is preliminary data.</text>
</comment>
<name>A0ABQ6VEP6_9CORY</name>
<gene>
    <name evidence="2" type="ORF">F8377_01655</name>
</gene>
<dbReference type="CDD" id="cd05379">
    <property type="entry name" value="CAP_bacterial"/>
    <property type="match status" value="1"/>
</dbReference>
<feature type="domain" description="SCP" evidence="1">
    <location>
        <begin position="61"/>
        <end position="171"/>
    </location>
</feature>
<accession>A0ABQ6VEP6</accession>
<sequence length="174" mass="18743">MANPLGGISTIVLSLLGSLAPNLPIPSIDLGSLSPEVAQHATHNVSQEAPSHQITQAELINALNDYRRQHNLRPLQADAHLNNVAQDWSQRMAHEGKLHHRPNFMASYAPGARTGAENCLMSYAGASAQDLIKAWHNSPGHRANMQNPEMTHVGVGVAYAANGTVWATQNFAAY</sequence>
<dbReference type="RefSeq" id="WP_151843748.1">
    <property type="nucleotide sequence ID" value="NZ_WBZJ01000001.1"/>
</dbReference>
<dbReference type="Gene3D" id="3.40.33.10">
    <property type="entry name" value="CAP"/>
    <property type="match status" value="1"/>
</dbReference>
<evidence type="ECO:0000313" key="3">
    <source>
        <dbReference type="Proteomes" id="UP000436181"/>
    </source>
</evidence>
<reference evidence="2 3" key="1">
    <citation type="submission" date="2019-10" db="EMBL/GenBank/DDBJ databases">
        <title>Corynebacterium sp novel species isolated from the respiratory tract of Marmot.</title>
        <authorList>
            <person name="Zhang G."/>
        </authorList>
    </citation>
    <scope>NUCLEOTIDE SEQUENCE [LARGE SCALE GENOMIC DNA]</scope>
    <source>
        <strain evidence="2 3">336</strain>
    </source>
</reference>
<keyword evidence="3" id="KW-1185">Reference proteome</keyword>
<dbReference type="SUPFAM" id="SSF55797">
    <property type="entry name" value="PR-1-like"/>
    <property type="match status" value="1"/>
</dbReference>
<dbReference type="PANTHER" id="PTHR31157">
    <property type="entry name" value="SCP DOMAIN-CONTAINING PROTEIN"/>
    <property type="match status" value="1"/>
</dbReference>
<dbReference type="Proteomes" id="UP000436181">
    <property type="component" value="Unassembled WGS sequence"/>
</dbReference>